<dbReference type="EMBL" id="KZ825836">
    <property type="protein sequence ID" value="PYH96496.1"/>
    <property type="molecule type" value="Genomic_DNA"/>
</dbReference>
<protein>
    <submittedName>
        <fullName evidence="3">Uncharacterized protein</fullName>
    </submittedName>
</protein>
<feature type="compositionally biased region" description="Polar residues" evidence="2">
    <location>
        <begin position="329"/>
        <end position="345"/>
    </location>
</feature>
<name>A0A319DGF2_9EURO</name>
<evidence type="ECO:0000313" key="4">
    <source>
        <dbReference type="Proteomes" id="UP000247810"/>
    </source>
</evidence>
<sequence length="522" mass="59662">MDKVKSRYYEYLFQRERERRREAEKEAEQAKDELKQAKEGTKLECTKPTTFKEFLLHCHNVFSRPLQVQAPSSSTPETTAIPEGTYCPKQLEKWVDCEAQQQDVYNFVCRYLQPEEGAPRLFPRRIELDGLAAQFTGLMGSQYDLQSYEKLAVENQTINILSELYKILAVRDEFWLDKVIMLRDNAEMVESDTDAIPTTFQGTSNHFFEHLCYYKNTHIFNVIKYMPHKLSSEDIRQCLSGRDLWDMMVKGNKAPDNKADPMVHETQQLVCSAIVQQYNVMMRRAIEYSHVTTGNTLILLRNPYSEPRTLQYYICEPNKEVDGADGSLQKPNTSIARSSGTSSDLEPSDSESYRVPSEENQGFSKIDFSVSQLLSFQSKAEEEKDLTQRQKAQYCIRRCLLGLKNEGPLDEPCPNVILHRQTGNGIQHPINAVELIYLLNKQMDKSIDQCIPSECESGSHGVPFKLTCSPYGYTVVGKGTTVGLWDEVSREAEVYHILWKAQGSAVPVFLGKMDLKRPTSGL</sequence>
<keyword evidence="4" id="KW-1185">Reference proteome</keyword>
<keyword evidence="1" id="KW-0175">Coiled coil</keyword>
<evidence type="ECO:0000313" key="3">
    <source>
        <dbReference type="EMBL" id="PYH96496.1"/>
    </source>
</evidence>
<proteinExistence type="predicted"/>
<gene>
    <name evidence="3" type="ORF">BO71DRAFT_439458</name>
</gene>
<organism evidence="3 4">
    <name type="scientific">Aspergillus ellipticus CBS 707.79</name>
    <dbReference type="NCBI Taxonomy" id="1448320"/>
    <lineage>
        <taxon>Eukaryota</taxon>
        <taxon>Fungi</taxon>
        <taxon>Dikarya</taxon>
        <taxon>Ascomycota</taxon>
        <taxon>Pezizomycotina</taxon>
        <taxon>Eurotiomycetes</taxon>
        <taxon>Eurotiomycetidae</taxon>
        <taxon>Eurotiales</taxon>
        <taxon>Aspergillaceae</taxon>
        <taxon>Aspergillus</taxon>
        <taxon>Aspergillus subgen. Circumdati</taxon>
    </lineage>
</organism>
<reference evidence="3 4" key="1">
    <citation type="submission" date="2018-02" db="EMBL/GenBank/DDBJ databases">
        <title>The genomes of Aspergillus section Nigri reveals drivers in fungal speciation.</title>
        <authorList>
            <consortium name="DOE Joint Genome Institute"/>
            <person name="Vesth T.C."/>
            <person name="Nybo J."/>
            <person name="Theobald S."/>
            <person name="Brandl J."/>
            <person name="Frisvad J.C."/>
            <person name="Nielsen K.F."/>
            <person name="Lyhne E.K."/>
            <person name="Kogle M.E."/>
            <person name="Kuo A."/>
            <person name="Riley R."/>
            <person name="Clum A."/>
            <person name="Nolan M."/>
            <person name="Lipzen A."/>
            <person name="Salamov A."/>
            <person name="Henrissat B."/>
            <person name="Wiebenga A."/>
            <person name="De vries R.P."/>
            <person name="Grigoriev I.V."/>
            <person name="Mortensen U.H."/>
            <person name="Andersen M.R."/>
            <person name="Baker S.E."/>
        </authorList>
    </citation>
    <scope>NUCLEOTIDE SEQUENCE [LARGE SCALE GENOMIC DNA]</scope>
    <source>
        <strain evidence="3 4">CBS 707.79</strain>
    </source>
</reference>
<evidence type="ECO:0000256" key="2">
    <source>
        <dbReference type="SAM" id="MobiDB-lite"/>
    </source>
</evidence>
<accession>A0A319DGF2</accession>
<dbReference type="STRING" id="1448320.A0A319DGF2"/>
<evidence type="ECO:0000256" key="1">
    <source>
        <dbReference type="SAM" id="Coils"/>
    </source>
</evidence>
<dbReference type="OrthoDB" id="2156052at2759"/>
<feature type="region of interest" description="Disordered" evidence="2">
    <location>
        <begin position="323"/>
        <end position="360"/>
    </location>
</feature>
<dbReference type="Proteomes" id="UP000247810">
    <property type="component" value="Unassembled WGS sequence"/>
</dbReference>
<dbReference type="VEuPathDB" id="FungiDB:BO71DRAFT_439458"/>
<dbReference type="AlphaFoldDB" id="A0A319DGF2"/>
<feature type="coiled-coil region" evidence="1">
    <location>
        <begin position="13"/>
        <end position="44"/>
    </location>
</feature>